<dbReference type="Proteomes" id="UP000823405">
    <property type="component" value="Unassembled WGS sequence"/>
</dbReference>
<evidence type="ECO:0008006" key="3">
    <source>
        <dbReference type="Google" id="ProtNLM"/>
    </source>
</evidence>
<reference evidence="1" key="1">
    <citation type="journal article" date="2020" name="Fungal Divers.">
        <title>Resolving the Mortierellaceae phylogeny through synthesis of multi-gene phylogenetics and phylogenomics.</title>
        <authorList>
            <person name="Vandepol N."/>
            <person name="Liber J."/>
            <person name="Desiro A."/>
            <person name="Na H."/>
            <person name="Kennedy M."/>
            <person name="Barry K."/>
            <person name="Grigoriev I.V."/>
            <person name="Miller A.N."/>
            <person name="O'Donnell K."/>
            <person name="Stajich J.E."/>
            <person name="Bonito G."/>
        </authorList>
    </citation>
    <scope>NUCLEOTIDE SEQUENCE</scope>
    <source>
        <strain evidence="1">NVP60</strain>
    </source>
</reference>
<dbReference type="AlphaFoldDB" id="A0A9P6RK07"/>
<accession>A0A9P6RK07</accession>
<keyword evidence="2" id="KW-1185">Reference proteome</keyword>
<dbReference type="InterPro" id="IPR011333">
    <property type="entry name" value="SKP1/BTB/POZ_sf"/>
</dbReference>
<evidence type="ECO:0000313" key="1">
    <source>
        <dbReference type="EMBL" id="KAG0318960.1"/>
    </source>
</evidence>
<gene>
    <name evidence="1" type="ORF">BGZ97_003006</name>
</gene>
<organism evidence="1 2">
    <name type="scientific">Linnemannia gamsii</name>
    <dbReference type="NCBI Taxonomy" id="64522"/>
    <lineage>
        <taxon>Eukaryota</taxon>
        <taxon>Fungi</taxon>
        <taxon>Fungi incertae sedis</taxon>
        <taxon>Mucoromycota</taxon>
        <taxon>Mortierellomycotina</taxon>
        <taxon>Mortierellomycetes</taxon>
        <taxon>Mortierellales</taxon>
        <taxon>Mortierellaceae</taxon>
        <taxon>Linnemannia</taxon>
    </lineage>
</organism>
<dbReference type="OrthoDB" id="6359816at2759"/>
<dbReference type="Gene3D" id="3.30.710.10">
    <property type="entry name" value="Potassium Channel Kv1.1, Chain A"/>
    <property type="match status" value="1"/>
</dbReference>
<evidence type="ECO:0000313" key="2">
    <source>
        <dbReference type="Proteomes" id="UP000823405"/>
    </source>
</evidence>
<protein>
    <recommendedName>
        <fullName evidence="3">BTB domain-containing protein</fullName>
    </recommendedName>
</protein>
<comment type="caution">
    <text evidence="1">The sequence shown here is derived from an EMBL/GenBank/DDBJ whole genome shotgun (WGS) entry which is preliminary data.</text>
</comment>
<proteinExistence type="predicted"/>
<name>A0A9P6RK07_9FUNG</name>
<sequence>MTGYNAMYVVPHQAPGKAINRVQVDASKFSAGQAVACSFNVEKAKVGDQYSFDIVFSSEVSVKEHPSYFIQRNDLVLSPAPKSNDLILTLLKDPASVDVAFMFTSDKAFSGVGLWAHSAVLSRYKVFEELIQHGKAIQSSTTNIRGKSGVDELDVKVNIDSDLDSYCELTGGGDNTADSALSDATATSLYDRAIVIKVNKVSLKTMCTLLYYIYTNGTVDRSVKLGRFAISRRVVNELTDDPSDAPMLWCDTEGRFDGSHEWHPLEHSSPWKLRDVSWDELLEVATLTQLSDLQALCRVGVIDRINESNAVDVLFGTSAAIDPEIKEAAMVTIVKNMGTLLNEDKDPFLPYRNHPDLPDLLIQIMRLKAKDN</sequence>
<dbReference type="EMBL" id="JAAAIN010000169">
    <property type="protein sequence ID" value="KAG0318960.1"/>
    <property type="molecule type" value="Genomic_DNA"/>
</dbReference>